<organism evidence="1 2">
    <name type="scientific">Heterorhabditis bacteriophora</name>
    <name type="common">Entomopathogenic nematode worm</name>
    <dbReference type="NCBI Taxonomy" id="37862"/>
    <lineage>
        <taxon>Eukaryota</taxon>
        <taxon>Metazoa</taxon>
        <taxon>Ecdysozoa</taxon>
        <taxon>Nematoda</taxon>
        <taxon>Chromadorea</taxon>
        <taxon>Rhabditida</taxon>
        <taxon>Rhabditina</taxon>
        <taxon>Rhabditomorpha</taxon>
        <taxon>Strongyloidea</taxon>
        <taxon>Heterorhabditidae</taxon>
        <taxon>Heterorhabditis</taxon>
    </lineage>
</organism>
<proteinExistence type="predicted"/>
<evidence type="ECO:0000313" key="1">
    <source>
        <dbReference type="Proteomes" id="UP000095283"/>
    </source>
</evidence>
<keyword evidence="1" id="KW-1185">Reference proteome</keyword>
<reference evidence="2" key="1">
    <citation type="submission" date="2016-11" db="UniProtKB">
        <authorList>
            <consortium name="WormBaseParasite"/>
        </authorList>
    </citation>
    <scope>IDENTIFICATION</scope>
</reference>
<dbReference type="Proteomes" id="UP000095283">
    <property type="component" value="Unplaced"/>
</dbReference>
<accession>A0A1I7X2Z1</accession>
<dbReference type="AlphaFoldDB" id="A0A1I7X2Z1"/>
<protein>
    <submittedName>
        <fullName evidence="2">Uncharacterized protein</fullName>
    </submittedName>
</protein>
<sequence>MKIKWLRLCYFSTFWNISDILLLVVRLRGFSI</sequence>
<name>A0A1I7X2Z1_HETBA</name>
<dbReference type="WBParaSite" id="Hba_11861">
    <property type="protein sequence ID" value="Hba_11861"/>
    <property type="gene ID" value="Hba_11861"/>
</dbReference>
<evidence type="ECO:0000313" key="2">
    <source>
        <dbReference type="WBParaSite" id="Hba_11861"/>
    </source>
</evidence>